<evidence type="ECO:0000313" key="8">
    <source>
        <dbReference type="EMBL" id="PSL05612.1"/>
    </source>
</evidence>
<dbReference type="PANTHER" id="PTHR32432">
    <property type="entry name" value="CELL DIVISION PROTEIN FTSA-RELATED"/>
    <property type="match status" value="1"/>
</dbReference>
<dbReference type="Pfam" id="PF02491">
    <property type="entry name" value="SHS2_FTSA"/>
    <property type="match status" value="1"/>
</dbReference>
<dbReference type="NCBIfam" id="TIGR01174">
    <property type="entry name" value="ftsA"/>
    <property type="match status" value="1"/>
</dbReference>
<dbReference type="RefSeq" id="WP_106566668.1">
    <property type="nucleotide sequence ID" value="NZ_JAUVYL010000115.1"/>
</dbReference>
<dbReference type="InterPro" id="IPR020823">
    <property type="entry name" value="Cell_div_FtsA"/>
</dbReference>
<dbReference type="InterPro" id="IPR050696">
    <property type="entry name" value="FtsA/MreB"/>
</dbReference>
<dbReference type="GO" id="GO:0032153">
    <property type="term" value="C:cell division site"/>
    <property type="evidence" value="ECO:0007669"/>
    <property type="project" value="UniProtKB-UniRule"/>
</dbReference>
<evidence type="ECO:0000256" key="1">
    <source>
        <dbReference type="ARBA" id="ARBA00022475"/>
    </source>
</evidence>
<dbReference type="OrthoDB" id="9768127at2"/>
<evidence type="ECO:0000259" key="7">
    <source>
        <dbReference type="SMART" id="SM00842"/>
    </source>
</evidence>
<evidence type="ECO:0000256" key="6">
    <source>
        <dbReference type="PIRNR" id="PIRNR003101"/>
    </source>
</evidence>
<evidence type="ECO:0000256" key="3">
    <source>
        <dbReference type="ARBA" id="ARBA00023136"/>
    </source>
</evidence>
<comment type="caution">
    <text evidence="8">The sequence shown here is derived from an EMBL/GenBank/DDBJ whole genome shotgun (WGS) entry which is preliminary data.</text>
</comment>
<proteinExistence type="inferred from homology"/>
<evidence type="ECO:0000313" key="9">
    <source>
        <dbReference type="Proteomes" id="UP000240708"/>
    </source>
</evidence>
<dbReference type="InterPro" id="IPR003494">
    <property type="entry name" value="SHS2_FtsA"/>
</dbReference>
<evidence type="ECO:0000256" key="4">
    <source>
        <dbReference type="ARBA" id="ARBA00023306"/>
    </source>
</evidence>
<organism evidence="8 9">
    <name type="scientific">Cecembia rubra</name>
    <dbReference type="NCBI Taxonomy" id="1485585"/>
    <lineage>
        <taxon>Bacteria</taxon>
        <taxon>Pseudomonadati</taxon>
        <taxon>Bacteroidota</taxon>
        <taxon>Cytophagia</taxon>
        <taxon>Cytophagales</taxon>
        <taxon>Cyclobacteriaceae</taxon>
        <taxon>Cecembia</taxon>
    </lineage>
</organism>
<keyword evidence="1 5" id="KW-1003">Cell membrane</keyword>
<comment type="similarity">
    <text evidence="5 6">Belongs to the FtsA/MreB family.</text>
</comment>
<accession>A0A2P8E803</accession>
<evidence type="ECO:0000256" key="5">
    <source>
        <dbReference type="HAMAP-Rule" id="MF_02033"/>
    </source>
</evidence>
<keyword evidence="3 5" id="KW-0472">Membrane</keyword>
<comment type="subcellular location">
    <subcellularLocation>
        <location evidence="5">Cell membrane</location>
        <topology evidence="5">Peripheral membrane protein</topology>
        <orientation evidence="5">Cytoplasmic side</orientation>
    </subcellularLocation>
    <text evidence="5">Localizes to the Z ring in an FtsZ-dependent manner. Targeted to the membrane through a conserved C-terminal amphipathic helix.</text>
</comment>
<dbReference type="GO" id="GO:0009898">
    <property type="term" value="C:cytoplasmic side of plasma membrane"/>
    <property type="evidence" value="ECO:0007669"/>
    <property type="project" value="UniProtKB-UniRule"/>
</dbReference>
<dbReference type="EMBL" id="PYGF01000003">
    <property type="protein sequence ID" value="PSL05612.1"/>
    <property type="molecule type" value="Genomic_DNA"/>
</dbReference>
<name>A0A2P8E803_9BACT</name>
<dbReference type="GO" id="GO:0043093">
    <property type="term" value="P:FtsZ-dependent cytokinesis"/>
    <property type="evidence" value="ECO:0007669"/>
    <property type="project" value="UniProtKB-UniRule"/>
</dbReference>
<dbReference type="PIRSF" id="PIRSF003101">
    <property type="entry name" value="FtsA"/>
    <property type="match status" value="1"/>
</dbReference>
<comment type="function">
    <text evidence="5 6">Cell division protein that is involved in the assembly of the Z ring. May serve as a membrane anchor for the Z ring.</text>
</comment>
<dbReference type="CDD" id="cd24048">
    <property type="entry name" value="ASKHA_NBD_FtsA"/>
    <property type="match status" value="1"/>
</dbReference>
<keyword evidence="4 5" id="KW-0131">Cell cycle</keyword>
<dbReference type="Proteomes" id="UP000240708">
    <property type="component" value="Unassembled WGS sequence"/>
</dbReference>
<dbReference type="InterPro" id="IPR043129">
    <property type="entry name" value="ATPase_NBD"/>
</dbReference>
<comment type="subunit">
    <text evidence="5">Self-interacts. Interacts with FtsZ.</text>
</comment>
<dbReference type="Gene3D" id="3.30.420.40">
    <property type="match status" value="2"/>
</dbReference>
<gene>
    <name evidence="5" type="primary">ftsA</name>
    <name evidence="8" type="ORF">CLV48_103126</name>
</gene>
<dbReference type="SUPFAM" id="SSF53067">
    <property type="entry name" value="Actin-like ATPase domain"/>
    <property type="match status" value="2"/>
</dbReference>
<sequence length="438" mass="47843">MENDKFIVGLDIGTTKICAVVGRKNEFGKLEVLGMGKAVSDGVIRGIVTNIDKTVNAIQKAVSDASDMAEVDIANVIVGIAGQHIKSTVQHGSIIRKSNQDEITIEDVRRLANDMENIVVPPGNTIIHVMPQDYTVDYEDGIKDPVGMSGSKLEADFHIITAQTTAINNINRCVKRANLVSKDLILEPLASSLSVLSEEDKEAGVCLVDIGGGTTDIAIFYDNIIRHTAVIPLGGNIITSDIKEGCMVLHNQAELLKTKFGRAIAEEANPNEIVSIPGLRNRPPKEISIKNLAAIIQARMEEIIEHVQNELVASGHYKKLAGGIVLTGGGALLSGVAQLFEYMTGLDTRIGYPNEHLGKCKIDEIKSPMYATSVGLVLAGFKSFDEREETYRKRYENETVARPENRMKTNDLASNIFTKMRVKLKDIITSDIQEDNNY</sequence>
<keyword evidence="9" id="KW-1185">Reference proteome</keyword>
<dbReference type="Pfam" id="PF14450">
    <property type="entry name" value="FtsA"/>
    <property type="match status" value="2"/>
</dbReference>
<dbReference type="SMART" id="SM00842">
    <property type="entry name" value="FtsA"/>
    <property type="match status" value="1"/>
</dbReference>
<dbReference type="AlphaFoldDB" id="A0A2P8E803"/>
<feature type="domain" description="SHS2" evidence="7">
    <location>
        <begin position="7"/>
        <end position="195"/>
    </location>
</feature>
<keyword evidence="2 5" id="KW-0132">Cell division</keyword>
<evidence type="ECO:0000256" key="2">
    <source>
        <dbReference type="ARBA" id="ARBA00022618"/>
    </source>
</evidence>
<dbReference type="Gene3D" id="3.30.1490.110">
    <property type="match status" value="1"/>
</dbReference>
<protein>
    <recommendedName>
        <fullName evidence="5 6">Cell division protein FtsA</fullName>
    </recommendedName>
</protein>
<reference evidence="8 9" key="1">
    <citation type="submission" date="2018-03" db="EMBL/GenBank/DDBJ databases">
        <title>Genomic Encyclopedia of Archaeal and Bacterial Type Strains, Phase II (KMG-II): from individual species to whole genera.</title>
        <authorList>
            <person name="Goeker M."/>
        </authorList>
    </citation>
    <scope>NUCLEOTIDE SEQUENCE [LARGE SCALE GENOMIC DNA]</scope>
    <source>
        <strain evidence="8 9">DSM 28057</strain>
    </source>
</reference>
<dbReference type="HAMAP" id="MF_02033">
    <property type="entry name" value="FtsA"/>
    <property type="match status" value="1"/>
</dbReference>
<dbReference type="PANTHER" id="PTHR32432:SF4">
    <property type="entry name" value="CELL DIVISION PROTEIN FTSA"/>
    <property type="match status" value="1"/>
</dbReference>